<dbReference type="PROSITE" id="PS50158">
    <property type="entry name" value="ZF_CCHC"/>
    <property type="match status" value="1"/>
</dbReference>
<sequence length="142" mass="15660">MDISRFMVYMQQVEEEKLRKKTSIEERKLRAGMSLGNRKNSQNFKARPAQSQGSMAQEGSWALVCGRNHASKCRDGQSGCFKCGKEGNFMKECPKNKQSSGNSGNRVQSSSVTPPERAAPRGATFDIVGGANCLYTITSRQD</sequence>
<evidence type="ECO:0000256" key="2">
    <source>
        <dbReference type="SAM" id="MobiDB-lite"/>
    </source>
</evidence>
<feature type="region of interest" description="Disordered" evidence="2">
    <location>
        <begin position="92"/>
        <end position="123"/>
    </location>
</feature>
<feature type="region of interest" description="Disordered" evidence="2">
    <location>
        <begin position="34"/>
        <end position="55"/>
    </location>
</feature>
<dbReference type="GeneID" id="107019407"/>
<reference evidence="5" key="2">
    <citation type="submission" date="2025-08" db="UniProtKB">
        <authorList>
            <consortium name="RefSeq"/>
        </authorList>
    </citation>
    <scope>IDENTIFICATION</scope>
</reference>
<accession>A0ABM1GSS1</accession>
<dbReference type="InterPro" id="IPR001878">
    <property type="entry name" value="Znf_CCHC"/>
</dbReference>
<evidence type="ECO:0000313" key="5">
    <source>
        <dbReference type="RefSeq" id="XP_015075403.1"/>
    </source>
</evidence>
<keyword evidence="1" id="KW-0862">Zinc</keyword>
<dbReference type="Proteomes" id="UP000694930">
    <property type="component" value="Chromosome 5"/>
</dbReference>
<protein>
    <submittedName>
        <fullName evidence="5">Uncharacterized protein LOC107019407</fullName>
    </submittedName>
</protein>
<keyword evidence="1" id="KW-0479">Metal-binding</keyword>
<organism evidence="4 5">
    <name type="scientific">Solanum pennellii</name>
    <name type="common">Tomato</name>
    <name type="synonym">Lycopersicon pennellii</name>
    <dbReference type="NCBI Taxonomy" id="28526"/>
    <lineage>
        <taxon>Eukaryota</taxon>
        <taxon>Viridiplantae</taxon>
        <taxon>Streptophyta</taxon>
        <taxon>Embryophyta</taxon>
        <taxon>Tracheophyta</taxon>
        <taxon>Spermatophyta</taxon>
        <taxon>Magnoliopsida</taxon>
        <taxon>eudicotyledons</taxon>
        <taxon>Gunneridae</taxon>
        <taxon>Pentapetalae</taxon>
        <taxon>asterids</taxon>
        <taxon>lamiids</taxon>
        <taxon>Solanales</taxon>
        <taxon>Solanaceae</taxon>
        <taxon>Solanoideae</taxon>
        <taxon>Solaneae</taxon>
        <taxon>Solanum</taxon>
        <taxon>Solanum subgen. Lycopersicon</taxon>
    </lineage>
</organism>
<feature type="compositionally biased region" description="Polar residues" evidence="2">
    <location>
        <begin position="37"/>
        <end position="55"/>
    </location>
</feature>
<feature type="compositionally biased region" description="Polar residues" evidence="2">
    <location>
        <begin position="96"/>
        <end position="113"/>
    </location>
</feature>
<reference evidence="4" key="1">
    <citation type="journal article" date="2014" name="Nat. Genet.">
        <title>The genome of the stress-tolerant wild tomato species Solanum pennellii.</title>
        <authorList>
            <person name="Bolger A."/>
            <person name="Scossa F."/>
            <person name="Bolger M.E."/>
            <person name="Lanz C."/>
            <person name="Maumus F."/>
            <person name="Tohge T."/>
            <person name="Quesneville H."/>
            <person name="Alseekh S."/>
            <person name="Sorensen I."/>
            <person name="Lichtenstein G."/>
            <person name="Fich E.A."/>
            <person name="Conte M."/>
            <person name="Keller H."/>
            <person name="Schneeberger K."/>
            <person name="Schwacke R."/>
            <person name="Ofner I."/>
            <person name="Vrebalov J."/>
            <person name="Xu Y."/>
            <person name="Osorio S."/>
            <person name="Aflitos S.A."/>
            <person name="Schijlen E."/>
            <person name="Jimenez-Gomez J.M."/>
            <person name="Ryngajllo M."/>
            <person name="Kimura S."/>
            <person name="Kumar R."/>
            <person name="Koenig D."/>
            <person name="Headland L.R."/>
            <person name="Maloof J.N."/>
            <person name="Sinha N."/>
            <person name="van Ham R.C."/>
            <person name="Lankhorst R.K."/>
            <person name="Mao L."/>
            <person name="Vogel A."/>
            <person name="Arsova B."/>
            <person name="Panstruga R."/>
            <person name="Fei Z."/>
            <person name="Rose J.K."/>
            <person name="Zamir D."/>
            <person name="Carrari F."/>
            <person name="Giovannoni J.J."/>
            <person name="Weigel D."/>
            <person name="Usadel B."/>
            <person name="Fernie A.R."/>
        </authorList>
    </citation>
    <scope>NUCLEOTIDE SEQUENCE [LARGE SCALE GENOMIC DNA]</scope>
    <source>
        <strain evidence="4">cv. LA0716</strain>
    </source>
</reference>
<evidence type="ECO:0000256" key="1">
    <source>
        <dbReference type="PROSITE-ProRule" id="PRU00047"/>
    </source>
</evidence>
<gene>
    <name evidence="5" type="primary">LOC107019407</name>
</gene>
<proteinExistence type="predicted"/>
<keyword evidence="1" id="KW-0863">Zinc-finger</keyword>
<dbReference type="Gene3D" id="4.10.60.10">
    <property type="entry name" value="Zinc finger, CCHC-type"/>
    <property type="match status" value="1"/>
</dbReference>
<name>A0ABM1GSS1_SOLPN</name>
<evidence type="ECO:0000259" key="3">
    <source>
        <dbReference type="PROSITE" id="PS50158"/>
    </source>
</evidence>
<dbReference type="RefSeq" id="XP_015075403.1">
    <property type="nucleotide sequence ID" value="XM_015219917.1"/>
</dbReference>
<evidence type="ECO:0000313" key="4">
    <source>
        <dbReference type="Proteomes" id="UP000694930"/>
    </source>
</evidence>
<keyword evidence="4" id="KW-1185">Reference proteome</keyword>
<feature type="domain" description="CCHC-type" evidence="3">
    <location>
        <begin position="80"/>
        <end position="95"/>
    </location>
</feature>